<dbReference type="Proteomes" id="UP001652641">
    <property type="component" value="Chromosome 16"/>
</dbReference>
<dbReference type="InterPro" id="IPR000630">
    <property type="entry name" value="Ribosomal_uS8"/>
</dbReference>
<accession>A0ABM4Z6T8</accession>
<comment type="similarity">
    <text evidence="1">Belongs to the universal ribosomal protein uS8 family.</text>
</comment>
<dbReference type="GeneID" id="112922832"/>
<dbReference type="InterPro" id="IPR035987">
    <property type="entry name" value="Ribosomal_uS8_sf"/>
</dbReference>
<organism evidence="5 6">
    <name type="scientific">Vulpes vulpes</name>
    <name type="common">Red fox</name>
    <dbReference type="NCBI Taxonomy" id="9627"/>
    <lineage>
        <taxon>Eukaryota</taxon>
        <taxon>Metazoa</taxon>
        <taxon>Chordata</taxon>
        <taxon>Craniata</taxon>
        <taxon>Vertebrata</taxon>
        <taxon>Euteleostomi</taxon>
        <taxon>Mammalia</taxon>
        <taxon>Eutheria</taxon>
        <taxon>Laurasiatheria</taxon>
        <taxon>Carnivora</taxon>
        <taxon>Caniformia</taxon>
        <taxon>Canidae</taxon>
        <taxon>Vulpes</taxon>
    </lineage>
</organism>
<evidence type="ECO:0000256" key="3">
    <source>
        <dbReference type="ARBA" id="ARBA00023274"/>
    </source>
</evidence>
<evidence type="ECO:0000313" key="6">
    <source>
        <dbReference type="RefSeq" id="XP_072598249.1"/>
    </source>
</evidence>
<proteinExistence type="inferred from homology"/>
<evidence type="ECO:0000256" key="2">
    <source>
        <dbReference type="ARBA" id="ARBA00022980"/>
    </source>
</evidence>
<keyword evidence="2" id="KW-0689">Ribosomal protein</keyword>
<dbReference type="RefSeq" id="XP_072598249.1">
    <property type="nucleotide sequence ID" value="XM_072742148.1"/>
</dbReference>
<reference evidence="6" key="1">
    <citation type="submission" date="2025-08" db="UniProtKB">
        <authorList>
            <consortium name="RefSeq"/>
        </authorList>
    </citation>
    <scope>IDENTIFICATION</scope>
    <source>
        <tissue evidence="6">Cell line</tissue>
    </source>
</reference>
<keyword evidence="5" id="KW-1185">Reference proteome</keyword>
<dbReference type="Gene3D" id="3.30.1370.30">
    <property type="match status" value="1"/>
</dbReference>
<keyword evidence="3" id="KW-0687">Ribonucleoprotein</keyword>
<sequence>MMHMNVPAEVLKSIDNNAEVKGKCHILIRPCSKVIVQFLTVMMKYGYFGEFEILDDYTAGKIVVDLTGRLNKSGGISPRFDEPLKDLGKWQNTLLPSYRFGCTDTTSAGIMDHE</sequence>
<protein>
    <recommendedName>
        <fullName evidence="4">40S ribosomal protein S15a</fullName>
    </recommendedName>
</protein>
<evidence type="ECO:0000256" key="4">
    <source>
        <dbReference type="ARBA" id="ARBA00035422"/>
    </source>
</evidence>
<evidence type="ECO:0000313" key="5">
    <source>
        <dbReference type="Proteomes" id="UP001652641"/>
    </source>
</evidence>
<dbReference type="PANTHER" id="PTHR11758">
    <property type="entry name" value="40S RIBOSOMAL PROTEIN S15A"/>
    <property type="match status" value="1"/>
</dbReference>
<evidence type="ECO:0000256" key="1">
    <source>
        <dbReference type="ARBA" id="ARBA00006471"/>
    </source>
</evidence>
<dbReference type="SUPFAM" id="SSF56047">
    <property type="entry name" value="Ribosomal protein S8"/>
    <property type="match status" value="1"/>
</dbReference>
<name>A0ABM4Z6T8_VULVU</name>
<dbReference type="Gene3D" id="3.30.1490.10">
    <property type="match status" value="1"/>
</dbReference>
<gene>
    <name evidence="6" type="primary">LOC112922832</name>
</gene>